<keyword evidence="1" id="KW-1133">Transmembrane helix</keyword>
<keyword evidence="1" id="KW-0812">Transmembrane</keyword>
<name>A0A0C2YBX9_HEBCY</name>
<dbReference type="Proteomes" id="UP000053424">
    <property type="component" value="Unassembled WGS sequence"/>
</dbReference>
<dbReference type="EMBL" id="KN831770">
    <property type="protein sequence ID" value="KIM47358.1"/>
    <property type="molecule type" value="Genomic_DNA"/>
</dbReference>
<reference evidence="2 3" key="1">
    <citation type="submission" date="2014-04" db="EMBL/GenBank/DDBJ databases">
        <authorList>
            <consortium name="DOE Joint Genome Institute"/>
            <person name="Kuo A."/>
            <person name="Gay G."/>
            <person name="Dore J."/>
            <person name="Kohler A."/>
            <person name="Nagy L.G."/>
            <person name="Floudas D."/>
            <person name="Copeland A."/>
            <person name="Barry K.W."/>
            <person name="Cichocki N."/>
            <person name="Veneault-Fourrey C."/>
            <person name="LaButti K."/>
            <person name="Lindquist E.A."/>
            <person name="Lipzen A."/>
            <person name="Lundell T."/>
            <person name="Morin E."/>
            <person name="Murat C."/>
            <person name="Sun H."/>
            <person name="Tunlid A."/>
            <person name="Henrissat B."/>
            <person name="Grigoriev I.V."/>
            <person name="Hibbett D.S."/>
            <person name="Martin F."/>
            <person name="Nordberg H.P."/>
            <person name="Cantor M.N."/>
            <person name="Hua S.X."/>
        </authorList>
    </citation>
    <scope>NUCLEOTIDE SEQUENCE [LARGE SCALE GENOMIC DNA]</scope>
    <source>
        <strain evidence="3">h7</strain>
    </source>
</reference>
<keyword evidence="1" id="KW-0472">Membrane</keyword>
<sequence>MSLSPPPHPSHFLSVYVHPPYHTHIRFQVGSIDHTGTHSLVKHVHIYYMLYYLFALETEALAGVKWWRPGWRECGMDEDGWMSVLYVMLYSVFAFLSFYLPFSIGSCLGCQSTYPRLSFLLDLYIHKYYNSQ</sequence>
<dbReference type="HOGENOM" id="CLU_1917304_0_0_1"/>
<protein>
    <submittedName>
        <fullName evidence="2">Uncharacterized protein</fullName>
    </submittedName>
</protein>
<reference evidence="3" key="2">
    <citation type="submission" date="2015-01" db="EMBL/GenBank/DDBJ databases">
        <title>Evolutionary Origins and Diversification of the Mycorrhizal Mutualists.</title>
        <authorList>
            <consortium name="DOE Joint Genome Institute"/>
            <consortium name="Mycorrhizal Genomics Consortium"/>
            <person name="Kohler A."/>
            <person name="Kuo A."/>
            <person name="Nagy L.G."/>
            <person name="Floudas D."/>
            <person name="Copeland A."/>
            <person name="Barry K.W."/>
            <person name="Cichocki N."/>
            <person name="Veneault-Fourrey C."/>
            <person name="LaButti K."/>
            <person name="Lindquist E.A."/>
            <person name="Lipzen A."/>
            <person name="Lundell T."/>
            <person name="Morin E."/>
            <person name="Murat C."/>
            <person name="Riley R."/>
            <person name="Ohm R."/>
            <person name="Sun H."/>
            <person name="Tunlid A."/>
            <person name="Henrissat B."/>
            <person name="Grigoriev I.V."/>
            <person name="Hibbett D.S."/>
            <person name="Martin F."/>
        </authorList>
    </citation>
    <scope>NUCLEOTIDE SEQUENCE [LARGE SCALE GENOMIC DNA]</scope>
    <source>
        <strain evidence="3">h7</strain>
    </source>
</reference>
<feature type="transmembrane region" description="Helical" evidence="1">
    <location>
        <begin position="84"/>
        <end position="102"/>
    </location>
</feature>
<evidence type="ECO:0000256" key="1">
    <source>
        <dbReference type="SAM" id="Phobius"/>
    </source>
</evidence>
<proteinExistence type="predicted"/>
<gene>
    <name evidence="2" type="ORF">M413DRAFT_273301</name>
</gene>
<evidence type="ECO:0000313" key="3">
    <source>
        <dbReference type="Proteomes" id="UP000053424"/>
    </source>
</evidence>
<evidence type="ECO:0000313" key="2">
    <source>
        <dbReference type="EMBL" id="KIM47358.1"/>
    </source>
</evidence>
<dbReference type="AlphaFoldDB" id="A0A0C2YBX9"/>
<keyword evidence="3" id="KW-1185">Reference proteome</keyword>
<feature type="transmembrane region" description="Helical" evidence="1">
    <location>
        <begin position="46"/>
        <end position="64"/>
    </location>
</feature>
<organism evidence="2 3">
    <name type="scientific">Hebeloma cylindrosporum</name>
    <dbReference type="NCBI Taxonomy" id="76867"/>
    <lineage>
        <taxon>Eukaryota</taxon>
        <taxon>Fungi</taxon>
        <taxon>Dikarya</taxon>
        <taxon>Basidiomycota</taxon>
        <taxon>Agaricomycotina</taxon>
        <taxon>Agaricomycetes</taxon>
        <taxon>Agaricomycetidae</taxon>
        <taxon>Agaricales</taxon>
        <taxon>Agaricineae</taxon>
        <taxon>Hymenogastraceae</taxon>
        <taxon>Hebeloma</taxon>
    </lineage>
</organism>
<accession>A0A0C2YBX9</accession>